<proteinExistence type="predicted"/>
<organism evidence="1 2">
    <name type="scientific">Nitrosospira multiformis</name>
    <dbReference type="NCBI Taxonomy" id="1231"/>
    <lineage>
        <taxon>Bacteria</taxon>
        <taxon>Pseudomonadati</taxon>
        <taxon>Pseudomonadota</taxon>
        <taxon>Betaproteobacteria</taxon>
        <taxon>Nitrosomonadales</taxon>
        <taxon>Nitrosomonadaceae</taxon>
        <taxon>Nitrosospira</taxon>
    </lineage>
</organism>
<dbReference type="Proteomes" id="UP000183339">
    <property type="component" value="Unassembled WGS sequence"/>
</dbReference>
<reference evidence="1 2" key="1">
    <citation type="submission" date="2016-10" db="EMBL/GenBank/DDBJ databases">
        <authorList>
            <person name="de Groot N.N."/>
        </authorList>
    </citation>
    <scope>NUCLEOTIDE SEQUENCE [LARGE SCALE GENOMIC DNA]</scope>
    <source>
        <strain evidence="1 2">Nl7</strain>
    </source>
</reference>
<name>A0A1H9YPB7_9PROT</name>
<protein>
    <submittedName>
        <fullName evidence="1">Uncharacterized protein</fullName>
    </submittedName>
</protein>
<evidence type="ECO:0000313" key="1">
    <source>
        <dbReference type="EMBL" id="SES70935.1"/>
    </source>
</evidence>
<accession>A0A1H9YPB7</accession>
<gene>
    <name evidence="1" type="ORF">SAMN05216412_101322</name>
</gene>
<evidence type="ECO:0000313" key="2">
    <source>
        <dbReference type="Proteomes" id="UP000183339"/>
    </source>
</evidence>
<dbReference type="EMBL" id="FOHI01000001">
    <property type="protein sequence ID" value="SES70935.1"/>
    <property type="molecule type" value="Genomic_DNA"/>
</dbReference>
<sequence>MKPVPRNLSKGLLILEKIAIYFAHKSDRASRFFFRFIRLPSKSPQSLFLFDFACFVIRVVAGSSQLSNSAVLRSKPLYAFFIYRSPRKKLSDRVAITECSNRACRKPQTGQINRSHLCDKRESNLLQFGYAPLFVFPHKRSDQAHADGFAFTTDFFCREARVALYSECLDERMAGQAAYLIRGSL</sequence>
<dbReference type="AlphaFoldDB" id="A0A1H9YPB7"/>